<dbReference type="AlphaFoldDB" id="A0A6L2PTI3"/>
<sequence length="96" mass="10533">MKQDTNSIIVVDDVDAGEELEPEVHMANTVQLPATADSARTDKDESDARIKQIQVEAESRKNEFAKLLEEHAQVIKELKEMEDDTPSGAIAGPTQA</sequence>
<dbReference type="EMBL" id="BLKM01005019">
    <property type="protein sequence ID" value="GFG33127.1"/>
    <property type="molecule type" value="Genomic_DNA"/>
</dbReference>
<gene>
    <name evidence="2" type="ORF">Cfor_02116</name>
</gene>
<protein>
    <submittedName>
        <fullName evidence="2">Uncharacterized protein</fullName>
    </submittedName>
</protein>
<dbReference type="Proteomes" id="UP000502823">
    <property type="component" value="Unassembled WGS sequence"/>
</dbReference>
<proteinExistence type="predicted"/>
<dbReference type="InParanoid" id="A0A6L2PTI3"/>
<name>A0A6L2PTI3_COPFO</name>
<keyword evidence="1" id="KW-0175">Coiled coil</keyword>
<accession>A0A6L2PTI3</accession>
<keyword evidence="3" id="KW-1185">Reference proteome</keyword>
<comment type="caution">
    <text evidence="2">The sequence shown here is derived from an EMBL/GenBank/DDBJ whole genome shotgun (WGS) entry which is preliminary data.</text>
</comment>
<reference evidence="3" key="1">
    <citation type="submission" date="2020-01" db="EMBL/GenBank/DDBJ databases">
        <title>Draft genome sequence of the Termite Coptotermes fromosanus.</title>
        <authorList>
            <person name="Itakura S."/>
            <person name="Yosikawa Y."/>
            <person name="Umezawa K."/>
        </authorList>
    </citation>
    <scope>NUCLEOTIDE SEQUENCE [LARGE SCALE GENOMIC DNA]</scope>
</reference>
<evidence type="ECO:0000256" key="1">
    <source>
        <dbReference type="SAM" id="Coils"/>
    </source>
</evidence>
<organism evidence="2 3">
    <name type="scientific">Coptotermes formosanus</name>
    <name type="common">Formosan subterranean termite</name>
    <dbReference type="NCBI Taxonomy" id="36987"/>
    <lineage>
        <taxon>Eukaryota</taxon>
        <taxon>Metazoa</taxon>
        <taxon>Ecdysozoa</taxon>
        <taxon>Arthropoda</taxon>
        <taxon>Hexapoda</taxon>
        <taxon>Insecta</taxon>
        <taxon>Pterygota</taxon>
        <taxon>Neoptera</taxon>
        <taxon>Polyneoptera</taxon>
        <taxon>Dictyoptera</taxon>
        <taxon>Blattodea</taxon>
        <taxon>Blattoidea</taxon>
        <taxon>Termitoidae</taxon>
        <taxon>Rhinotermitidae</taxon>
        <taxon>Coptotermes</taxon>
    </lineage>
</organism>
<feature type="coiled-coil region" evidence="1">
    <location>
        <begin position="50"/>
        <end position="84"/>
    </location>
</feature>
<dbReference type="OrthoDB" id="6366902at2759"/>
<evidence type="ECO:0000313" key="2">
    <source>
        <dbReference type="EMBL" id="GFG33127.1"/>
    </source>
</evidence>
<evidence type="ECO:0000313" key="3">
    <source>
        <dbReference type="Proteomes" id="UP000502823"/>
    </source>
</evidence>